<dbReference type="Proteomes" id="UP000682204">
    <property type="component" value="Chromosome"/>
</dbReference>
<evidence type="ECO:0000313" key="1">
    <source>
        <dbReference type="EMBL" id="QVL36815.1"/>
    </source>
</evidence>
<sequence length="353" mass="41097">MSDIAVYSVNEVYNRGNALFDPAAYAIGDDLGAPFRRLRERLESRGHHLDTPDMRSFEIFDGFLFLDLPEASDPFLVRAVASGKPLYLVLFECEIIKRHNWDLERHRLFRRVFTWSPRLTGERYRHYFWPNPLDDRERGSFDRKRLCVLMASNKYKRDPRELYSERARTIRWFAAHRPGDLDLYGPGWGKDRSKALKFLLYATLHDPLGLARHRRALVSAEDLRRVYRGVAPSKRAVMRNYRFSICYENARSIPGYVTEKLFDSFLAGVVPVYLGWEDVTEWIDGATFIDRRHFADCGDLHAYLTSMERAEYEGYLRAIEAFLAGPRGRLFDVDVFAGTLMEGMGLDEGREIP</sequence>
<organism evidence="1 2">
    <name type="scientific">Aminirod propionatiphilus</name>
    <dbReference type="NCBI Taxonomy" id="3415223"/>
    <lineage>
        <taxon>Bacteria</taxon>
        <taxon>Thermotogati</taxon>
        <taxon>Synergistota</taxon>
        <taxon>Synergistia</taxon>
        <taxon>Synergistales</taxon>
        <taxon>Aminiphilaceae</taxon>
        <taxon>Aminirod</taxon>
    </lineage>
</organism>
<evidence type="ECO:0000313" key="2">
    <source>
        <dbReference type="Proteomes" id="UP000682204"/>
    </source>
</evidence>
<protein>
    <submittedName>
        <fullName evidence="1">Uncharacterized protein</fullName>
    </submittedName>
</protein>
<name>A0ACD1DXH2_9BACT</name>
<reference evidence="1" key="1">
    <citation type="submission" date="2021-05" db="EMBL/GenBank/DDBJ databases">
        <title>An isolated secondary fermenter in methanogenic hydrocarbon-degrading communities.</title>
        <authorList>
            <person name="Liu Y.-F."/>
            <person name="Liu Z.-l."/>
        </authorList>
    </citation>
    <scope>NUCLEOTIDE SEQUENCE</scope>
    <source>
        <strain evidence="1">L-13</strain>
    </source>
</reference>
<gene>
    <name evidence="1" type="ORF">KIH16_03260</name>
</gene>
<proteinExistence type="predicted"/>
<dbReference type="EMBL" id="CP074691">
    <property type="protein sequence ID" value="QVL36815.1"/>
    <property type="molecule type" value="Genomic_DNA"/>
</dbReference>
<keyword evidence="2" id="KW-1185">Reference proteome</keyword>
<accession>A0ACD1DXH2</accession>